<dbReference type="InterPro" id="IPR016171">
    <property type="entry name" value="Vanillyl_alc_oxidase_C-sub2"/>
</dbReference>
<dbReference type="Pfam" id="PF01565">
    <property type="entry name" value="FAD_binding_4"/>
    <property type="match status" value="1"/>
</dbReference>
<dbReference type="PANTHER" id="PTHR43762">
    <property type="entry name" value="L-GULONOLACTONE OXIDASE"/>
    <property type="match status" value="1"/>
</dbReference>
<feature type="chain" id="PRO_5012361232" evidence="3">
    <location>
        <begin position="22"/>
        <end position="473"/>
    </location>
</feature>
<dbReference type="GeneID" id="57475288"/>
<dbReference type="RefSeq" id="WP_015635030.1">
    <property type="nucleotide sequence ID" value="NC_021237.1"/>
</dbReference>
<dbReference type="PROSITE" id="PS51387">
    <property type="entry name" value="FAD_PCMH"/>
    <property type="match status" value="1"/>
</dbReference>
<evidence type="ECO:0000256" key="3">
    <source>
        <dbReference type="SAM" id="SignalP"/>
    </source>
</evidence>
<dbReference type="InterPro" id="IPR016169">
    <property type="entry name" value="FAD-bd_PCMH_sub2"/>
</dbReference>
<accession>A0A2C9EK86</accession>
<evidence type="ECO:0000256" key="1">
    <source>
        <dbReference type="ARBA" id="ARBA00022630"/>
    </source>
</evidence>
<dbReference type="Gene3D" id="1.10.45.10">
    <property type="entry name" value="Vanillyl-alcohol Oxidase, Chain A, domain 4"/>
    <property type="match status" value="1"/>
</dbReference>
<evidence type="ECO:0000256" key="2">
    <source>
        <dbReference type="ARBA" id="ARBA00022827"/>
    </source>
</evidence>
<dbReference type="SUPFAM" id="SSF56176">
    <property type="entry name" value="FAD-binding/transporter-associated domain-like"/>
    <property type="match status" value="1"/>
</dbReference>
<organism evidence="5 6">
    <name type="scientific">Pseudomonas protegens (strain DSM 19095 / LMG 27888 / CFBP 6595 / CHA0)</name>
    <dbReference type="NCBI Taxonomy" id="1124983"/>
    <lineage>
        <taxon>Bacteria</taxon>
        <taxon>Pseudomonadati</taxon>
        <taxon>Pseudomonadota</taxon>
        <taxon>Gammaproteobacteria</taxon>
        <taxon>Pseudomonadales</taxon>
        <taxon>Pseudomonadaceae</taxon>
        <taxon>Pseudomonas</taxon>
    </lineage>
</organism>
<evidence type="ECO:0000259" key="4">
    <source>
        <dbReference type="PROSITE" id="PS51387"/>
    </source>
</evidence>
<dbReference type="Proteomes" id="UP000013940">
    <property type="component" value="Chromosome"/>
</dbReference>
<dbReference type="GO" id="GO:0016899">
    <property type="term" value="F:oxidoreductase activity, acting on the CH-OH group of donors, oxygen as acceptor"/>
    <property type="evidence" value="ECO:0007669"/>
    <property type="project" value="InterPro"/>
</dbReference>
<dbReference type="AlphaFoldDB" id="A0A2C9EK86"/>
<keyword evidence="5" id="KW-0560">Oxidoreductase</keyword>
<dbReference type="InterPro" id="IPR010031">
    <property type="entry name" value="FAD_lactone_oxidase-like"/>
</dbReference>
<dbReference type="Gene3D" id="3.30.465.10">
    <property type="match status" value="1"/>
</dbReference>
<dbReference type="InterPro" id="IPR016166">
    <property type="entry name" value="FAD-bd_PCMH"/>
</dbReference>
<protein>
    <submittedName>
        <fullName evidence="5">FAD-linked oxidoreductase YitY</fullName>
        <ecNumber evidence="5">1.-.-.-</ecNumber>
    </submittedName>
</protein>
<dbReference type="SUPFAM" id="SSF55103">
    <property type="entry name" value="FAD-linked oxidases, C-terminal domain"/>
    <property type="match status" value="1"/>
</dbReference>
<dbReference type="eggNOG" id="COG0277">
    <property type="taxonomic scope" value="Bacteria"/>
</dbReference>
<dbReference type="InterPro" id="IPR016164">
    <property type="entry name" value="FAD-linked_Oxase-like_C"/>
</dbReference>
<feature type="signal peptide" evidence="3">
    <location>
        <begin position="1"/>
        <end position="21"/>
    </location>
</feature>
<dbReference type="PANTHER" id="PTHR43762:SF1">
    <property type="entry name" value="D-ARABINONO-1,4-LACTONE OXIDASE"/>
    <property type="match status" value="1"/>
</dbReference>
<keyword evidence="1" id="KW-0285">Flavoprotein</keyword>
<evidence type="ECO:0000313" key="6">
    <source>
        <dbReference type="Proteomes" id="UP000013940"/>
    </source>
</evidence>
<name>A0A2C9EK86_PSEPH</name>
<dbReference type="GO" id="GO:0080049">
    <property type="term" value="F:L-gulono-1,4-lactone dehydrogenase activity"/>
    <property type="evidence" value="ECO:0007669"/>
    <property type="project" value="TreeGrafter"/>
</dbReference>
<dbReference type="EC" id="1.-.-.-" evidence="5"/>
<feature type="domain" description="FAD-binding PCMH-type" evidence="4">
    <location>
        <begin position="32"/>
        <end position="200"/>
    </location>
</feature>
<dbReference type="HOGENOM" id="CLU_033233_0_0_6"/>
<keyword evidence="2" id="KW-0274">FAD</keyword>
<dbReference type="InterPro" id="IPR036318">
    <property type="entry name" value="FAD-bd_PCMH-like_sf"/>
</dbReference>
<evidence type="ECO:0000313" key="5">
    <source>
        <dbReference type="EMBL" id="AGL84066.1"/>
    </source>
</evidence>
<gene>
    <name evidence="5" type="primary">yitY</name>
    <name evidence="5" type="ORF">PFLCHA0_c22950</name>
</gene>
<dbReference type="InterPro" id="IPR006094">
    <property type="entry name" value="Oxid_FAD_bind_N"/>
</dbReference>
<dbReference type="GO" id="GO:0071949">
    <property type="term" value="F:FAD binding"/>
    <property type="evidence" value="ECO:0007669"/>
    <property type="project" value="InterPro"/>
</dbReference>
<reference evidence="6" key="1">
    <citation type="journal article" date="2014" name="Genome Announc.">
        <title>Full-genome sequence of the plant growth-promoting bacterium Pseudomonas protegens CHA0.</title>
        <authorList>
            <person name="Jousset A."/>
            <person name="Schuldes J."/>
            <person name="Keel C."/>
            <person name="Maurhofer M."/>
            <person name="Daniel R."/>
            <person name="Scheu S."/>
            <person name="Thuermer A."/>
        </authorList>
    </citation>
    <scope>NUCLEOTIDE SEQUENCE [LARGE SCALE GENOMIC DNA]</scope>
    <source>
        <strain evidence="6">DSM 19095 / LMG 27888 / CFBP 6595 / CHA0</strain>
    </source>
</reference>
<dbReference type="EMBL" id="CP003190">
    <property type="protein sequence ID" value="AGL84066.1"/>
    <property type="molecule type" value="Genomic_DNA"/>
</dbReference>
<keyword evidence="3" id="KW-0732">Signal</keyword>
<proteinExistence type="predicted"/>
<sequence>MRFAIGLFLCAALGGALTTHAAETVNDITQLNPIVVDQVVRPTRLEQIVQLVAGHPGPIAIGGGRYSMGGQTATEQALQIDMRGFNRVLDFSKERKEITVQPGITWRAVQDYIDPHDLSVSIMQSYANFTVGGALSVNAHGRYIGHGPLVSSVKSIKLVLADGQVVDASPQHNRDLFYGAIGGYGGLGVIVQATLQLSDNVRLLRSVDEMPLGDYRPYFQARIQNNPKVILHNAVLYPDQYQTLRAVSYSQTDLPVTVKERLTPLDQNYWKEQKALKVVSQWPGGKTLRQEVIDPLVLKKPQVSWRNHEASLDVRELEPDSRAKRTYVLQEYFVPPDQLESFVQEMGATLRAHKVNVINLSIRHAKADPGTLLAWAKTEVFALVLYYQQSTAPEEREKVGVWTRALVDSAIERGGSYYLPYQIHATAQQFRAAYPRAGEFLALKARVDPQNKFRNKLWDAYGLGATGDGAAQP</sequence>
<dbReference type="KEGG" id="pprc:PFLCHA0_c22950"/>